<feature type="transmembrane region" description="Helical" evidence="6">
    <location>
        <begin position="544"/>
        <end position="565"/>
    </location>
</feature>
<evidence type="ECO:0000313" key="8">
    <source>
        <dbReference type="EMBL" id="KYN87210.1"/>
    </source>
</evidence>
<dbReference type="InterPro" id="IPR011701">
    <property type="entry name" value="MFS"/>
</dbReference>
<feature type="transmembrane region" description="Helical" evidence="6">
    <location>
        <begin position="487"/>
        <end position="507"/>
    </location>
</feature>
<feature type="transmembrane region" description="Helical" evidence="6">
    <location>
        <begin position="143"/>
        <end position="160"/>
    </location>
</feature>
<feature type="transmembrane region" description="Helical" evidence="6">
    <location>
        <begin position="400"/>
        <end position="417"/>
    </location>
</feature>
<feature type="transmembrane region" description="Helical" evidence="6">
    <location>
        <begin position="167"/>
        <end position="191"/>
    </location>
</feature>
<comment type="subcellular location">
    <subcellularLocation>
        <location evidence="1">Cell membrane</location>
        <topology evidence="1">Multi-pass membrane protein</topology>
    </subcellularLocation>
</comment>
<reference evidence="9" key="1">
    <citation type="submission" date="2015-12" db="EMBL/GenBank/DDBJ databases">
        <authorList>
            <person name="Shamseldin A."/>
            <person name="Moawad H."/>
            <person name="Abd El-Rahim W.M."/>
            <person name="Sadowsky M.J."/>
        </authorList>
    </citation>
    <scope>NUCLEOTIDE SEQUENCE [LARGE SCALE GENOMIC DNA]</scope>
    <source>
        <strain evidence="9">2538-88</strain>
    </source>
</reference>
<dbReference type="InterPro" id="IPR050189">
    <property type="entry name" value="MFS_Efflux_Transporters"/>
</dbReference>
<sequence>MDKVKQHSRLMLGALLVVLSLMLIFVVGYAQALKSYQQQTRDAVMAQTEAARIGIEQVLSSGVPLHDIAGLEKVLSPIVNSDPSVVDIRLLSGEQELYRYTSARLEGGRISIPLNNKFAQVGRLDVLLSDEQVAQTISDSFRPMLWLIVVFLLVFVFGVLNSQEPKIYFTTFGVVFLAMAVSVMLLVGTLYKQGLESKATSMANIVSQRLAPVLRLGIDASQVSGMGDMLESFKRSNEDIASITVLKDGALIAQTRAEQSMMSMANLAQYPVVDKQGNAVTMTFHPKILLRQLLQILKSFAILFAGCAFICFAFIRLFSASQEQSQAEQVLDRIKPLLLVTVLMESLMAPVLPQYLTEVALANGGTQAWSSYFFTLYFVGFAGSLLPASRLVEIFDIRRVLAAGILLSSGGCLLLAYDSHLFSVLLARLLSGVGQAAIFIAVQGYILRFSSQANKTQAAGIIVFCFNAGFISGAAIGALLVESIGVHGIFALSAGIGVLMFFFSLLLPSMKMAHQTNGSLKDNVQAMLRDSLQLLKVPSFVRTMLLVGIPTKMMLTGVVSFAVPILLSKNGIDKESIGQVLMAYALAVLVVSRKVAPWIDQSGASKWALTVGNGIAAAALCVLGFAFSLSEPVWVVAIATLSMLIMGISHGFINAPVVSHVVNSRAGTQANTVASTYRFLERLGHVMGAIVVGGLLTHQGDQQAFYLLAGFFALAALWLLLFDRHPVREVTR</sequence>
<dbReference type="SUPFAM" id="SSF103473">
    <property type="entry name" value="MFS general substrate transporter"/>
    <property type="match status" value="1"/>
</dbReference>
<evidence type="ECO:0000256" key="3">
    <source>
        <dbReference type="ARBA" id="ARBA00022692"/>
    </source>
</evidence>
<feature type="transmembrane region" description="Helical" evidence="6">
    <location>
        <begin position="704"/>
        <end position="722"/>
    </location>
</feature>
<evidence type="ECO:0000313" key="9">
    <source>
        <dbReference type="Proteomes" id="UP000075346"/>
    </source>
</evidence>
<dbReference type="PANTHER" id="PTHR43124">
    <property type="entry name" value="PURINE EFFLUX PUMP PBUE"/>
    <property type="match status" value="1"/>
</dbReference>
<keyword evidence="4 6" id="KW-1133">Transmembrane helix</keyword>
<keyword evidence="5 6" id="KW-0472">Membrane</keyword>
<accession>A0A151KW28</accession>
<dbReference type="GO" id="GO:0005886">
    <property type="term" value="C:plasma membrane"/>
    <property type="evidence" value="ECO:0007669"/>
    <property type="project" value="UniProtKB-SubCell"/>
</dbReference>
<evidence type="ECO:0000256" key="5">
    <source>
        <dbReference type="ARBA" id="ARBA00023136"/>
    </source>
</evidence>
<evidence type="ECO:0000256" key="2">
    <source>
        <dbReference type="ARBA" id="ARBA00022475"/>
    </source>
</evidence>
<feature type="transmembrane region" description="Helical" evidence="6">
    <location>
        <begin position="368"/>
        <end position="388"/>
    </location>
</feature>
<feature type="transmembrane region" description="Helical" evidence="6">
    <location>
        <begin position="577"/>
        <end position="595"/>
    </location>
</feature>
<dbReference type="Proteomes" id="UP000075346">
    <property type="component" value="Unassembled WGS sequence"/>
</dbReference>
<feature type="transmembrane region" description="Helical" evidence="6">
    <location>
        <begin position="296"/>
        <end position="315"/>
    </location>
</feature>
<feature type="transmembrane region" description="Helical" evidence="6">
    <location>
        <begin position="429"/>
        <end position="447"/>
    </location>
</feature>
<dbReference type="EMBL" id="LOBR01000049">
    <property type="protein sequence ID" value="KYN87210.1"/>
    <property type="molecule type" value="Genomic_DNA"/>
</dbReference>
<feature type="domain" description="Major facilitator superfamily (MFS) profile" evidence="7">
    <location>
        <begin position="330"/>
        <end position="727"/>
    </location>
</feature>
<evidence type="ECO:0000256" key="1">
    <source>
        <dbReference type="ARBA" id="ARBA00004651"/>
    </source>
</evidence>
<proteinExistence type="predicted"/>
<feature type="transmembrane region" description="Helical" evidence="6">
    <location>
        <begin position="607"/>
        <end position="627"/>
    </location>
</feature>
<evidence type="ECO:0000259" key="7">
    <source>
        <dbReference type="PROSITE" id="PS50850"/>
    </source>
</evidence>
<keyword evidence="2" id="KW-1003">Cell membrane</keyword>
<dbReference type="InterPro" id="IPR020846">
    <property type="entry name" value="MFS_dom"/>
</dbReference>
<dbReference type="RefSeq" id="WP_061897354.1">
    <property type="nucleotide sequence ID" value="NZ_LOBR01000049.1"/>
</dbReference>
<feature type="transmembrane region" description="Helical" evidence="6">
    <location>
        <begin position="679"/>
        <end position="698"/>
    </location>
</feature>
<comment type="caution">
    <text evidence="8">The sequence shown here is derived from an EMBL/GenBank/DDBJ whole genome shotgun (WGS) entry which is preliminary data.</text>
</comment>
<dbReference type="PANTHER" id="PTHR43124:SF3">
    <property type="entry name" value="CHLORAMPHENICOL EFFLUX PUMP RV0191"/>
    <property type="match status" value="1"/>
</dbReference>
<dbReference type="PROSITE" id="PS50850">
    <property type="entry name" value="MFS"/>
    <property type="match status" value="1"/>
</dbReference>
<feature type="transmembrane region" description="Helical" evidence="6">
    <location>
        <begin position="633"/>
        <end position="658"/>
    </location>
</feature>
<keyword evidence="3 6" id="KW-0812">Transmembrane</keyword>
<evidence type="ECO:0000256" key="6">
    <source>
        <dbReference type="SAM" id="Phobius"/>
    </source>
</evidence>
<feature type="transmembrane region" description="Helical" evidence="6">
    <location>
        <begin position="459"/>
        <end position="481"/>
    </location>
</feature>
<gene>
    <name evidence="8" type="ORF">ATY37_18310</name>
</gene>
<dbReference type="InterPro" id="IPR036259">
    <property type="entry name" value="MFS_trans_sf"/>
</dbReference>
<protein>
    <submittedName>
        <fullName evidence="8">MFS transporter</fullName>
    </submittedName>
</protein>
<dbReference type="AlphaFoldDB" id="A0A151KW28"/>
<dbReference type="Gene3D" id="1.20.1250.20">
    <property type="entry name" value="MFS general substrate transporter like domains"/>
    <property type="match status" value="1"/>
</dbReference>
<organism evidence="8 9">
    <name type="scientific">Vibrio cidicii</name>
    <dbReference type="NCBI Taxonomy" id="1763883"/>
    <lineage>
        <taxon>Bacteria</taxon>
        <taxon>Pseudomonadati</taxon>
        <taxon>Pseudomonadota</taxon>
        <taxon>Gammaproteobacteria</taxon>
        <taxon>Vibrionales</taxon>
        <taxon>Vibrionaceae</taxon>
        <taxon>Vibrio</taxon>
    </lineage>
</organism>
<name>A0A151KW28_9VIBR</name>
<dbReference type="GO" id="GO:0022857">
    <property type="term" value="F:transmembrane transporter activity"/>
    <property type="evidence" value="ECO:0007669"/>
    <property type="project" value="InterPro"/>
</dbReference>
<dbReference type="Pfam" id="PF07690">
    <property type="entry name" value="MFS_1"/>
    <property type="match status" value="1"/>
</dbReference>
<evidence type="ECO:0000256" key="4">
    <source>
        <dbReference type="ARBA" id="ARBA00022989"/>
    </source>
</evidence>